<proteinExistence type="inferred from homology"/>
<evidence type="ECO:0000256" key="1">
    <source>
        <dbReference type="ARBA" id="ARBA00005662"/>
    </source>
</evidence>
<protein>
    <submittedName>
        <fullName evidence="3">CapA family protein</fullName>
    </submittedName>
</protein>
<dbReference type="InterPro" id="IPR019079">
    <property type="entry name" value="Capsule_synth_CapA"/>
</dbReference>
<dbReference type="EMBL" id="CP104064">
    <property type="protein sequence ID" value="WAH37997.1"/>
    <property type="molecule type" value="Genomic_DNA"/>
</dbReference>
<dbReference type="SMART" id="SM00854">
    <property type="entry name" value="PGA_cap"/>
    <property type="match status" value="1"/>
</dbReference>
<dbReference type="SUPFAM" id="SSF56300">
    <property type="entry name" value="Metallo-dependent phosphatases"/>
    <property type="match status" value="1"/>
</dbReference>
<dbReference type="InterPro" id="IPR029052">
    <property type="entry name" value="Metallo-depent_PP-like"/>
</dbReference>
<organism evidence="3 4">
    <name type="scientific">Alicyclobacillus dauci</name>
    <dbReference type="NCBI Taxonomy" id="1475485"/>
    <lineage>
        <taxon>Bacteria</taxon>
        <taxon>Bacillati</taxon>
        <taxon>Bacillota</taxon>
        <taxon>Bacilli</taxon>
        <taxon>Bacillales</taxon>
        <taxon>Alicyclobacillaceae</taxon>
        <taxon>Alicyclobacillus</taxon>
    </lineage>
</organism>
<dbReference type="RefSeq" id="WP_268045537.1">
    <property type="nucleotide sequence ID" value="NZ_CP104064.1"/>
</dbReference>
<sequence length="235" mass="26393">MAKISIMATGDSFITQRLPRLDERVQSIRELLGQVDARFTNLEVTIHEFGVYPSAVSGGTWAAARPPVLSDLSWLGFNMLAWANNHTLDWSHHGLLETHLHLEKEGFIHAGVGHNLAEASQPRYLETRNGRIALIGVNSTLRDWHPAGEQRRDVLGRPGVNPLRFETVHRLSIQDFHALQAIIAKTDVNAVRLLSEQEGFSRAREGMFHVDHLQFETGEPGTITRMTRKDAERIG</sequence>
<dbReference type="PANTHER" id="PTHR33393:SF13">
    <property type="entry name" value="PGA BIOSYNTHESIS PROTEIN CAPA"/>
    <property type="match status" value="1"/>
</dbReference>
<reference evidence="3" key="1">
    <citation type="submission" date="2022-08" db="EMBL/GenBank/DDBJ databases">
        <title>Alicyclobacillus dauci DSM2870, complete genome.</title>
        <authorList>
            <person name="Wang Q."/>
            <person name="Cai R."/>
            <person name="Wang Z."/>
        </authorList>
    </citation>
    <scope>NUCLEOTIDE SEQUENCE</scope>
    <source>
        <strain evidence="3">DSM 28700</strain>
    </source>
</reference>
<dbReference type="Pfam" id="PF09587">
    <property type="entry name" value="PGA_cap"/>
    <property type="match status" value="1"/>
</dbReference>
<dbReference type="PANTHER" id="PTHR33393">
    <property type="entry name" value="POLYGLUTAMINE SYNTHESIS ACCESSORY PROTEIN RV0574C-RELATED"/>
    <property type="match status" value="1"/>
</dbReference>
<accession>A0ABY6Z5A7</accession>
<gene>
    <name evidence="3" type="ORF">NZD86_05765</name>
</gene>
<evidence type="ECO:0000259" key="2">
    <source>
        <dbReference type="SMART" id="SM00854"/>
    </source>
</evidence>
<name>A0ABY6Z5A7_9BACL</name>
<comment type="similarity">
    <text evidence="1">Belongs to the CapA family.</text>
</comment>
<keyword evidence="4" id="KW-1185">Reference proteome</keyword>
<evidence type="ECO:0000313" key="4">
    <source>
        <dbReference type="Proteomes" id="UP001164803"/>
    </source>
</evidence>
<dbReference type="InterPro" id="IPR052169">
    <property type="entry name" value="CW_Biosynth-Accessory"/>
</dbReference>
<evidence type="ECO:0000313" key="3">
    <source>
        <dbReference type="EMBL" id="WAH37997.1"/>
    </source>
</evidence>
<dbReference type="Proteomes" id="UP001164803">
    <property type="component" value="Chromosome"/>
</dbReference>
<feature type="domain" description="Capsule synthesis protein CapA" evidence="2">
    <location>
        <begin position="5"/>
        <end position="217"/>
    </location>
</feature>